<dbReference type="SUPFAM" id="SSF55811">
    <property type="entry name" value="Nudix"/>
    <property type="match status" value="1"/>
</dbReference>
<dbReference type="PANTHER" id="PTHR42904:SF6">
    <property type="entry name" value="NAD-CAPPED RNA HYDROLASE NUDT12"/>
    <property type="match status" value="1"/>
</dbReference>
<evidence type="ECO:0000259" key="10">
    <source>
        <dbReference type="PROSITE" id="PS51462"/>
    </source>
</evidence>
<evidence type="ECO:0000256" key="4">
    <source>
        <dbReference type="ARBA" id="ARBA00012381"/>
    </source>
</evidence>
<evidence type="ECO:0000256" key="1">
    <source>
        <dbReference type="ARBA" id="ARBA00001946"/>
    </source>
</evidence>
<feature type="domain" description="Nudix hydrolase" evidence="10">
    <location>
        <begin position="145"/>
        <end position="274"/>
    </location>
</feature>
<dbReference type="EC" id="3.6.1.22" evidence="4"/>
<dbReference type="EMBL" id="AP024484">
    <property type="protein sequence ID" value="BCS85431.1"/>
    <property type="molecule type" value="Genomic_DNA"/>
</dbReference>
<keyword evidence="7" id="KW-0460">Magnesium</keyword>
<comment type="similarity">
    <text evidence="3">Belongs to the Nudix hydrolase family. NudC subfamily.</text>
</comment>
<comment type="catalytic activity">
    <reaction evidence="9">
        <text>a 5'-end NAD(+)-phospho-ribonucleoside in mRNA + H2O = a 5'-end phospho-adenosine-phospho-ribonucleoside in mRNA + beta-nicotinamide D-ribonucleotide + 2 H(+)</text>
        <dbReference type="Rhea" id="RHEA:60876"/>
        <dbReference type="Rhea" id="RHEA-COMP:15698"/>
        <dbReference type="Rhea" id="RHEA-COMP:15719"/>
        <dbReference type="ChEBI" id="CHEBI:14649"/>
        <dbReference type="ChEBI" id="CHEBI:15377"/>
        <dbReference type="ChEBI" id="CHEBI:15378"/>
        <dbReference type="ChEBI" id="CHEBI:144029"/>
        <dbReference type="ChEBI" id="CHEBI:144051"/>
    </reaction>
    <physiologicalReaction direction="left-to-right" evidence="9">
        <dbReference type="Rhea" id="RHEA:60877"/>
    </physiologicalReaction>
</comment>
<comment type="cofactor">
    <cofactor evidence="1">
        <name>Mg(2+)</name>
        <dbReference type="ChEBI" id="CHEBI:18420"/>
    </cofactor>
</comment>
<dbReference type="InterPro" id="IPR020084">
    <property type="entry name" value="NUDIX_hydrolase_CS"/>
</dbReference>
<reference evidence="11 12" key="1">
    <citation type="journal article" date="2022" name="Int. J. Syst. Evol. Microbiol.">
        <title>Prevotella herbatica sp. nov., a plant polysaccharide-decomposing anaerobic bacterium isolated from a methanogenic reactor.</title>
        <authorList>
            <person name="Uek A."/>
            <person name="Tonouchi A."/>
            <person name="Kaku N."/>
            <person name="Ueki K."/>
        </authorList>
    </citation>
    <scope>NUCLEOTIDE SEQUENCE [LARGE SCALE GENOMIC DNA]</scope>
    <source>
        <strain evidence="11 12">WR041</strain>
    </source>
</reference>
<dbReference type="InterPro" id="IPR049734">
    <property type="entry name" value="NudC-like_C"/>
</dbReference>
<dbReference type="InterPro" id="IPR050241">
    <property type="entry name" value="NAD-cap_RNA_hydrolase_NudC"/>
</dbReference>
<gene>
    <name evidence="11" type="ORF">prwr041_13240</name>
</gene>
<dbReference type="Pfam" id="PF00293">
    <property type="entry name" value="NUDIX"/>
    <property type="match status" value="1"/>
</dbReference>
<dbReference type="RefSeq" id="WP_207153085.1">
    <property type="nucleotide sequence ID" value="NZ_AP024484.1"/>
</dbReference>
<evidence type="ECO:0000256" key="7">
    <source>
        <dbReference type="ARBA" id="ARBA00022842"/>
    </source>
</evidence>
<name>A0ABN6ELD2_9BACT</name>
<comment type="cofactor">
    <cofactor evidence="2">
        <name>Zn(2+)</name>
        <dbReference type="ChEBI" id="CHEBI:29105"/>
    </cofactor>
</comment>
<keyword evidence="12" id="KW-1185">Reference proteome</keyword>
<organism evidence="11 12">
    <name type="scientific">Prevotella herbatica</name>
    <dbReference type="NCBI Taxonomy" id="2801997"/>
    <lineage>
        <taxon>Bacteria</taxon>
        <taxon>Pseudomonadati</taxon>
        <taxon>Bacteroidota</taxon>
        <taxon>Bacteroidia</taxon>
        <taxon>Bacteroidales</taxon>
        <taxon>Prevotellaceae</taxon>
        <taxon>Prevotella</taxon>
    </lineage>
</organism>
<evidence type="ECO:0000256" key="3">
    <source>
        <dbReference type="ARBA" id="ARBA00009595"/>
    </source>
</evidence>
<evidence type="ECO:0000256" key="9">
    <source>
        <dbReference type="ARBA" id="ARBA00023679"/>
    </source>
</evidence>
<dbReference type="InterPro" id="IPR015797">
    <property type="entry name" value="NUDIX_hydrolase-like_dom_sf"/>
</dbReference>
<dbReference type="InterPro" id="IPR000086">
    <property type="entry name" value="NUDIX_hydrolase_dom"/>
</dbReference>
<accession>A0ABN6ELD2</accession>
<dbReference type="PROSITE" id="PS00893">
    <property type="entry name" value="NUDIX_BOX"/>
    <property type="match status" value="1"/>
</dbReference>
<protein>
    <recommendedName>
        <fullName evidence="4">NAD(+) diphosphatase</fullName>
        <ecNumber evidence="4">3.6.1.22</ecNumber>
    </recommendedName>
</protein>
<keyword evidence="6" id="KW-0378">Hydrolase</keyword>
<dbReference type="Gene3D" id="3.90.79.10">
    <property type="entry name" value="Nucleoside Triphosphate Pyrophosphohydrolase"/>
    <property type="match status" value="1"/>
</dbReference>
<evidence type="ECO:0000256" key="8">
    <source>
        <dbReference type="ARBA" id="ARBA00023027"/>
    </source>
</evidence>
<evidence type="ECO:0000313" key="12">
    <source>
        <dbReference type="Proteomes" id="UP001319045"/>
    </source>
</evidence>
<evidence type="ECO:0000313" key="11">
    <source>
        <dbReference type="EMBL" id="BCS85431.1"/>
    </source>
</evidence>
<dbReference type="NCBIfam" id="NF001299">
    <property type="entry name" value="PRK00241.1"/>
    <property type="match status" value="1"/>
</dbReference>
<evidence type="ECO:0000256" key="6">
    <source>
        <dbReference type="ARBA" id="ARBA00022801"/>
    </source>
</evidence>
<evidence type="ECO:0000256" key="5">
    <source>
        <dbReference type="ARBA" id="ARBA00022723"/>
    </source>
</evidence>
<evidence type="ECO:0000256" key="2">
    <source>
        <dbReference type="ARBA" id="ARBA00001947"/>
    </source>
</evidence>
<dbReference type="Gene3D" id="3.90.79.20">
    <property type="match status" value="1"/>
</dbReference>
<keyword evidence="8" id="KW-0520">NAD</keyword>
<sequence length="277" mass="31288">MFQEIDPHKISFNETREPASNDYVVSVKYGKVLFKKTNDEIDIPLISDFEGIDLKDLKYIMTVEKSNFYISVEHISLPDMEYGKLLGLLHLDSIPQEIRFAASTCAHLATWYEDNKLCGRCGTLTQYGKERNELVCPNCGRHIFPTIAPVVIVGITNGDKLMLTRYAAKGAYAHHSLVAGFVEVGETLEDAIRREACEETGLKVKNIRYFASQPWAFSSALLMGFWAEADGTEVHINADGKGELATAEWISRDDIKMESDESSLTWTMIKRFKDNEK</sequence>
<dbReference type="PROSITE" id="PS51462">
    <property type="entry name" value="NUDIX"/>
    <property type="match status" value="1"/>
</dbReference>
<dbReference type="Proteomes" id="UP001319045">
    <property type="component" value="Chromosome"/>
</dbReference>
<proteinExistence type="inferred from homology"/>
<dbReference type="CDD" id="cd03429">
    <property type="entry name" value="NUDIX_NADH_pyrophosphatase_Nudt13"/>
    <property type="match status" value="1"/>
</dbReference>
<keyword evidence="5" id="KW-0479">Metal-binding</keyword>
<dbReference type="PANTHER" id="PTHR42904">
    <property type="entry name" value="NUDIX HYDROLASE, NUDC SUBFAMILY"/>
    <property type="match status" value="1"/>
</dbReference>